<dbReference type="RefSeq" id="WP_012608293.1">
    <property type="nucleotide sequence ID" value="NC_011766.1"/>
</dbReference>
<evidence type="ECO:0000256" key="4">
    <source>
        <dbReference type="ARBA" id="ARBA00022692"/>
    </source>
</evidence>
<feature type="transmembrane region" description="Helical" evidence="7">
    <location>
        <begin position="70"/>
        <end position="91"/>
    </location>
</feature>
<evidence type="ECO:0000256" key="2">
    <source>
        <dbReference type="ARBA" id="ARBA00009784"/>
    </source>
</evidence>
<dbReference type="eggNOG" id="arCOG01997">
    <property type="taxonomic scope" value="Archaea"/>
</dbReference>
<reference evidence="8 9" key="1">
    <citation type="journal article" date="2009" name="J. Bacteriol.">
        <title>Complete genome sequence of the anaerobic, protein-degrading hyperthermophilic crenarchaeon Desulfurococcus kamchatkensis.</title>
        <authorList>
            <person name="Ravin N.V."/>
            <person name="Mardanov A.V."/>
            <person name="Beletsky A.V."/>
            <person name="Kublanov I.V."/>
            <person name="Kolganova T.V."/>
            <person name="Lebedinsky A.V."/>
            <person name="Chernyh N.A."/>
            <person name="Bonch-Osmolovskaya E.A."/>
            <person name="Skryabin K.G."/>
        </authorList>
    </citation>
    <scope>NUCLEOTIDE SEQUENCE [LARGE SCALE GENOMIC DNA]</scope>
    <source>
        <strain evidence="9">DSM 18924 / JCM 16383 / VKM B-2413 / 1221n</strain>
    </source>
</reference>
<keyword evidence="3" id="KW-1003">Cell membrane</keyword>
<feature type="transmembrane region" description="Helical" evidence="7">
    <location>
        <begin position="176"/>
        <end position="197"/>
    </location>
</feature>
<dbReference type="AlphaFoldDB" id="B8D4C1"/>
<dbReference type="GO" id="GO:0005886">
    <property type="term" value="C:plasma membrane"/>
    <property type="evidence" value="ECO:0007669"/>
    <property type="project" value="UniProtKB-SubCell"/>
</dbReference>
<sequence length="203" mass="22162">MDYLIILLSYFTQLIAIMNPFSAIPTFMSLTEGLERRRRLEIVKKAYFAGLILVILFTLVGRYILEAFNISIASLRVGGGIILMTIALDMLGDEVRTKRMHPGDIAVVPIATPLIIGPGTITTILLLTSSLQETTGMVVVLIAGVIACSVTFLILALSDILTRLLSMSTVRAIGRFMALIISGVAVEMIVQGLYSYYVELFKG</sequence>
<keyword evidence="5 7" id="KW-1133">Transmembrane helix</keyword>
<feature type="transmembrane region" description="Helical" evidence="7">
    <location>
        <begin position="103"/>
        <end position="128"/>
    </location>
</feature>
<evidence type="ECO:0000313" key="8">
    <source>
        <dbReference type="EMBL" id="ACL10952.1"/>
    </source>
</evidence>
<dbReference type="NCBIfam" id="TIGR00427">
    <property type="entry name" value="NAAT family transporter"/>
    <property type="match status" value="1"/>
</dbReference>
<name>B8D4C1_DESA1</name>
<dbReference type="KEGG" id="dka:DKAM_0626"/>
<evidence type="ECO:0000313" key="9">
    <source>
        <dbReference type="Proteomes" id="UP000006903"/>
    </source>
</evidence>
<evidence type="ECO:0000256" key="7">
    <source>
        <dbReference type="RuleBase" id="RU362048"/>
    </source>
</evidence>
<feature type="transmembrane region" description="Helical" evidence="7">
    <location>
        <begin position="46"/>
        <end position="64"/>
    </location>
</feature>
<evidence type="ECO:0000256" key="3">
    <source>
        <dbReference type="ARBA" id="ARBA00022475"/>
    </source>
</evidence>
<dbReference type="HOGENOM" id="CLU_079909_1_0_2"/>
<organism evidence="8 9">
    <name type="scientific">Desulfurococcus amylolyticus (strain DSM 18924 / JCM 16383 / VKM B-2413 / 1221n)</name>
    <name type="common">Desulfurococcus kamchatkensis</name>
    <dbReference type="NCBI Taxonomy" id="490899"/>
    <lineage>
        <taxon>Archaea</taxon>
        <taxon>Thermoproteota</taxon>
        <taxon>Thermoprotei</taxon>
        <taxon>Desulfurococcales</taxon>
        <taxon>Desulfurococcaceae</taxon>
        <taxon>Desulfurococcus</taxon>
    </lineage>
</organism>
<dbReference type="PANTHER" id="PTHR33508:SF1">
    <property type="entry name" value="UPF0056 MEMBRANE PROTEIN YHCE"/>
    <property type="match status" value="1"/>
</dbReference>
<comment type="subcellular location">
    <subcellularLocation>
        <location evidence="1 7">Cell membrane</location>
        <topology evidence="1 7">Multi-pass membrane protein</topology>
    </subcellularLocation>
</comment>
<feature type="transmembrane region" description="Helical" evidence="7">
    <location>
        <begin position="134"/>
        <end position="155"/>
    </location>
</feature>
<dbReference type="Proteomes" id="UP000006903">
    <property type="component" value="Chromosome"/>
</dbReference>
<evidence type="ECO:0000256" key="1">
    <source>
        <dbReference type="ARBA" id="ARBA00004651"/>
    </source>
</evidence>
<evidence type="ECO:0000256" key="6">
    <source>
        <dbReference type="ARBA" id="ARBA00023136"/>
    </source>
</evidence>
<gene>
    <name evidence="8" type="ordered locus">DKAM_0626</name>
</gene>
<dbReference type="Pfam" id="PF01914">
    <property type="entry name" value="MarC"/>
    <property type="match status" value="1"/>
</dbReference>
<protein>
    <recommendedName>
        <fullName evidence="7">UPF0056 membrane protein</fullName>
    </recommendedName>
</protein>
<dbReference type="PANTHER" id="PTHR33508">
    <property type="entry name" value="UPF0056 MEMBRANE PROTEIN YHCE"/>
    <property type="match status" value="1"/>
</dbReference>
<accession>B8D4C1</accession>
<dbReference type="GeneID" id="7170821"/>
<feature type="transmembrane region" description="Helical" evidence="7">
    <location>
        <begin position="6"/>
        <end position="25"/>
    </location>
</feature>
<dbReference type="EMBL" id="CP001140">
    <property type="protein sequence ID" value="ACL10952.1"/>
    <property type="molecule type" value="Genomic_DNA"/>
</dbReference>
<comment type="similarity">
    <text evidence="2 7">Belongs to the UPF0056 (MarC) family.</text>
</comment>
<dbReference type="InterPro" id="IPR002771">
    <property type="entry name" value="Multi_antbiot-R_MarC"/>
</dbReference>
<evidence type="ECO:0000256" key="5">
    <source>
        <dbReference type="ARBA" id="ARBA00022989"/>
    </source>
</evidence>
<proteinExistence type="inferred from homology"/>
<dbReference type="STRING" id="490899.DKAM_0626"/>
<keyword evidence="4 7" id="KW-0812">Transmembrane</keyword>
<keyword evidence="6 7" id="KW-0472">Membrane</keyword>